<dbReference type="Proteomes" id="UP000253303">
    <property type="component" value="Unassembled WGS sequence"/>
</dbReference>
<feature type="compositionally biased region" description="Basic residues" evidence="1">
    <location>
        <begin position="7"/>
        <end position="19"/>
    </location>
</feature>
<evidence type="ECO:0000256" key="1">
    <source>
        <dbReference type="SAM" id="MobiDB-lite"/>
    </source>
</evidence>
<evidence type="ECO:0000313" key="2">
    <source>
        <dbReference type="EMBL" id="RBQ12170.1"/>
    </source>
</evidence>
<evidence type="ECO:0000313" key="3">
    <source>
        <dbReference type="Proteomes" id="UP000253303"/>
    </source>
</evidence>
<name>A0A366LEH4_9ACTN</name>
<comment type="caution">
    <text evidence="2">The sequence shown here is derived from an EMBL/GenBank/DDBJ whole genome shotgun (WGS) entry which is preliminary data.</text>
</comment>
<organism evidence="2 3">
    <name type="scientific">Spongiactinospora rosea</name>
    <dbReference type="NCBI Taxonomy" id="2248750"/>
    <lineage>
        <taxon>Bacteria</taxon>
        <taxon>Bacillati</taxon>
        <taxon>Actinomycetota</taxon>
        <taxon>Actinomycetes</taxon>
        <taxon>Streptosporangiales</taxon>
        <taxon>Streptosporangiaceae</taxon>
        <taxon>Spongiactinospora</taxon>
    </lineage>
</organism>
<evidence type="ECO:0008006" key="4">
    <source>
        <dbReference type="Google" id="ProtNLM"/>
    </source>
</evidence>
<reference evidence="2 3" key="1">
    <citation type="submission" date="2018-06" db="EMBL/GenBank/DDBJ databases">
        <title>Sphaerisporangium craniellae sp. nov., isolated from a marine sponge in the South China Sea.</title>
        <authorList>
            <person name="Li L."/>
        </authorList>
    </citation>
    <scope>NUCLEOTIDE SEQUENCE [LARGE SCALE GENOMIC DNA]</scope>
    <source>
        <strain evidence="2 3">LHW63015</strain>
    </source>
</reference>
<dbReference type="InterPro" id="IPR011009">
    <property type="entry name" value="Kinase-like_dom_sf"/>
</dbReference>
<feature type="region of interest" description="Disordered" evidence="1">
    <location>
        <begin position="1"/>
        <end position="21"/>
    </location>
</feature>
<protein>
    <recommendedName>
        <fullName evidence="4">Aminoglycoside phosphotransferase domain-containing protein</fullName>
    </recommendedName>
</protein>
<keyword evidence="3" id="KW-1185">Reference proteome</keyword>
<dbReference type="SUPFAM" id="SSF56112">
    <property type="entry name" value="Protein kinase-like (PK-like)"/>
    <property type="match status" value="1"/>
</dbReference>
<proteinExistence type="predicted"/>
<sequence>MGDPAAHRARRTGRRRRHQGGGLRQVALMRIQWPDLPPGLRDDLENRLGAVIKAEPRTGGALPGIAARLWHADGRTTWLKACPRDDDAAWLYEREHRVGLILPGDVPAPRMRWSSVAHGWVAMAHVFVAGAPVDLSPGSGDVAMALATIARLGDLLTPCPPGAPRISDHLSNLLAKAHAMLDDSDSALPRANRAMYAEVLDGFDPALVGDTFLHFGLHPGALRLVAGNTLVLDWGLACQGPAWVEPVLFGPWLIVAGHSPRRTESLLADLAVWQAAPPDLVTRLIALWTMGRLHKAAHAPASARAGWEHAASRGRAWLKLRLAG</sequence>
<accession>A0A366LEH4</accession>
<gene>
    <name evidence="2" type="ORF">DP939_44300</name>
</gene>
<dbReference type="AlphaFoldDB" id="A0A366LEH4"/>
<dbReference type="EMBL" id="QMEY01000048">
    <property type="protein sequence ID" value="RBQ12170.1"/>
    <property type="molecule type" value="Genomic_DNA"/>
</dbReference>